<dbReference type="Pfam" id="PF00639">
    <property type="entry name" value="Rotamase"/>
    <property type="match status" value="2"/>
</dbReference>
<dbReference type="Proteomes" id="UP000187261">
    <property type="component" value="Unassembled WGS sequence"/>
</dbReference>
<organism evidence="3 4">
    <name type="scientific">Epilithonimonas bovis DSM 19482</name>
    <dbReference type="NCBI Taxonomy" id="1121284"/>
    <lineage>
        <taxon>Bacteria</taxon>
        <taxon>Pseudomonadati</taxon>
        <taxon>Bacteroidota</taxon>
        <taxon>Flavobacteriia</taxon>
        <taxon>Flavobacteriales</taxon>
        <taxon>Weeksellaceae</taxon>
        <taxon>Chryseobacterium group</taxon>
        <taxon>Epilithonimonas</taxon>
    </lineage>
</organism>
<gene>
    <name evidence="3" type="ORF">SAMN05660493_01987</name>
</gene>
<feature type="domain" description="PpiC" evidence="2">
    <location>
        <begin position="189"/>
        <end position="289"/>
    </location>
</feature>
<dbReference type="SUPFAM" id="SSF54534">
    <property type="entry name" value="FKBP-like"/>
    <property type="match status" value="2"/>
</dbReference>
<dbReference type="InterPro" id="IPR046357">
    <property type="entry name" value="PPIase_dom_sf"/>
</dbReference>
<evidence type="ECO:0000256" key="1">
    <source>
        <dbReference type="PROSITE-ProRule" id="PRU00278"/>
    </source>
</evidence>
<protein>
    <submittedName>
        <fullName evidence="3">Peptidyl-prolyl cis-trans isomerase SurA</fullName>
    </submittedName>
</protein>
<dbReference type="PANTHER" id="PTHR47245">
    <property type="entry name" value="PEPTIDYLPROLYL ISOMERASE"/>
    <property type="match status" value="1"/>
</dbReference>
<dbReference type="GO" id="GO:0003755">
    <property type="term" value="F:peptidyl-prolyl cis-trans isomerase activity"/>
    <property type="evidence" value="ECO:0007669"/>
    <property type="project" value="UniProtKB-KW"/>
</dbReference>
<sequence>MIILILLLNNLKIMSNYKKYLFFLSVVAVLFSTNFSAQVKKGQLIDGIAAVIGNEIVLESDIDEQANYAKQQGANVGDKCEFMESILNNKLLIYEAKKDTLIENRTAAIKEMAGSKYNQILGQFPDEKAMLAAYKFRTSYEMKSAIEKIDTDNYYGQQKYARITEKADVTPNEVTDFYNQYKYQLPNVKDEVVLSKISMYPKLSDAHKKEIIAKLNKIKEDIKGGQSFENLARIYSEDEGSAAVGGLYKNINLGQMVKPFEAAALNLQENEISDPVESEFGYHLIQLVKRNGKKYDARHILIKNTPNADEIASTKKELDSIRTLVLEKKMSFKDAAYKFSDDKSNKYSGGIMTNPQDGSDKLEKLSLDPTISYQIAGLKKDDITEPFQQEDQQKRIMLSIVQVNDIIDAHQLELATDYERIKDLALNKKKREIVEKWVNDKIPSVFISIDNKYKDCKFHNNWQKNPVTTAK</sequence>
<keyword evidence="4" id="KW-1185">Reference proteome</keyword>
<proteinExistence type="predicted"/>
<keyword evidence="1" id="KW-0697">Rotamase</keyword>
<dbReference type="PANTHER" id="PTHR47245:SF2">
    <property type="entry name" value="PEPTIDYL-PROLYL CIS-TRANS ISOMERASE HP_0175-RELATED"/>
    <property type="match status" value="1"/>
</dbReference>
<dbReference type="PROSITE" id="PS50198">
    <property type="entry name" value="PPIC_PPIASE_2"/>
    <property type="match status" value="2"/>
</dbReference>
<dbReference type="EMBL" id="FTPU01000020">
    <property type="protein sequence ID" value="SIT97274.1"/>
    <property type="molecule type" value="Genomic_DNA"/>
</dbReference>
<dbReference type="InterPro" id="IPR027304">
    <property type="entry name" value="Trigger_fact/SurA_dom_sf"/>
</dbReference>
<dbReference type="SUPFAM" id="SSF109998">
    <property type="entry name" value="Triger factor/SurA peptide-binding domain-like"/>
    <property type="match status" value="1"/>
</dbReference>
<dbReference type="STRING" id="1121284.SAMN05660493_01987"/>
<evidence type="ECO:0000313" key="3">
    <source>
        <dbReference type="EMBL" id="SIT97274.1"/>
    </source>
</evidence>
<reference evidence="4" key="1">
    <citation type="submission" date="2016-10" db="EMBL/GenBank/DDBJ databases">
        <authorList>
            <person name="Varghese N."/>
            <person name="Submissions S."/>
        </authorList>
    </citation>
    <scope>NUCLEOTIDE SEQUENCE [LARGE SCALE GENOMIC DNA]</scope>
    <source>
        <strain evidence="4">DSM 19482</strain>
    </source>
</reference>
<dbReference type="InterPro" id="IPR000297">
    <property type="entry name" value="PPIase_PpiC"/>
</dbReference>
<dbReference type="Gene3D" id="3.10.50.40">
    <property type="match status" value="2"/>
</dbReference>
<dbReference type="InterPro" id="IPR050245">
    <property type="entry name" value="PrsA_foldase"/>
</dbReference>
<dbReference type="AlphaFoldDB" id="A0A1U7PXP0"/>
<evidence type="ECO:0000259" key="2">
    <source>
        <dbReference type="PROSITE" id="PS50198"/>
    </source>
</evidence>
<accession>A0A1U7PXP0</accession>
<feature type="domain" description="PpiC" evidence="2">
    <location>
        <begin position="292"/>
        <end position="390"/>
    </location>
</feature>
<name>A0A1U7PXP0_9FLAO</name>
<evidence type="ECO:0000313" key="4">
    <source>
        <dbReference type="Proteomes" id="UP000187261"/>
    </source>
</evidence>
<keyword evidence="1 3" id="KW-0413">Isomerase</keyword>